<dbReference type="InterPro" id="IPR019742">
    <property type="entry name" value="MacrogloblnA2_CS"/>
</dbReference>
<comment type="caution">
    <text evidence="10">The sequence shown here is derived from an EMBL/GenBank/DDBJ whole genome shotgun (WGS) entry which is preliminary data.</text>
</comment>
<dbReference type="InterPro" id="IPR014756">
    <property type="entry name" value="Ig_E-set"/>
</dbReference>
<evidence type="ECO:0000256" key="3">
    <source>
        <dbReference type="ARBA" id="ARBA00022729"/>
    </source>
</evidence>
<dbReference type="Proteomes" id="UP000324632">
    <property type="component" value="Chromosome 22"/>
</dbReference>
<dbReference type="SUPFAM" id="SSF49373">
    <property type="entry name" value="Invasin/intimin cell-adhesion fragments"/>
    <property type="match status" value="1"/>
</dbReference>
<evidence type="ECO:0000256" key="1">
    <source>
        <dbReference type="ARBA" id="ARBA00010952"/>
    </source>
</evidence>
<dbReference type="SMART" id="SM01419">
    <property type="entry name" value="Thiol-ester_cl"/>
    <property type="match status" value="1"/>
</dbReference>
<dbReference type="Pfam" id="PF17791">
    <property type="entry name" value="MG3"/>
    <property type="match status" value="2"/>
</dbReference>
<dbReference type="InterPro" id="IPR008964">
    <property type="entry name" value="Invasin/intimin_cell_adhesion"/>
</dbReference>
<accession>A0A5A9N6M9</accession>
<keyword evidence="11" id="KW-1185">Reference proteome</keyword>
<proteinExistence type="inferred from homology"/>
<dbReference type="SUPFAM" id="SSF81296">
    <property type="entry name" value="E set domains"/>
    <property type="match status" value="2"/>
</dbReference>
<dbReference type="SMART" id="SM01359">
    <property type="entry name" value="A2M_N_2"/>
    <property type="match status" value="2"/>
</dbReference>
<protein>
    <submittedName>
        <fullName evidence="10">Alpha-2-macroglobulin-like protein 1</fullName>
    </submittedName>
</protein>
<evidence type="ECO:0000256" key="4">
    <source>
        <dbReference type="ARBA" id="ARBA00022900"/>
    </source>
</evidence>
<dbReference type="Pfam" id="PF01835">
    <property type="entry name" value="MG2"/>
    <property type="match status" value="2"/>
</dbReference>
<keyword evidence="5" id="KW-1015">Disulfide bond</keyword>
<gene>
    <name evidence="10" type="ORF">E1301_Tti000817</name>
</gene>
<name>A0A5A9N6M9_9TELE</name>
<feature type="domain" description="Alpha-2-macroglobulin" evidence="9">
    <location>
        <begin position="515"/>
        <end position="598"/>
    </location>
</feature>
<evidence type="ECO:0000256" key="5">
    <source>
        <dbReference type="ARBA" id="ARBA00023157"/>
    </source>
</evidence>
<dbReference type="SMART" id="SM01360">
    <property type="entry name" value="A2M"/>
    <property type="match status" value="2"/>
</dbReference>
<evidence type="ECO:0000259" key="9">
    <source>
        <dbReference type="SMART" id="SM01360"/>
    </source>
</evidence>
<keyword evidence="3 7" id="KW-0732">Signal</keyword>
<dbReference type="InterPro" id="IPR011626">
    <property type="entry name" value="Alpha-macroglobulin_TED"/>
</dbReference>
<comment type="similarity">
    <text evidence="1">Belongs to the protease inhibitor I39 (alpha-2-macroglobulin) family.</text>
</comment>
<dbReference type="Gene3D" id="2.60.40.10">
    <property type="entry name" value="Immunoglobulins"/>
    <property type="match status" value="2"/>
</dbReference>
<dbReference type="InterPro" id="IPR008930">
    <property type="entry name" value="Terpenoid_cyclase/PrenylTrfase"/>
</dbReference>
<keyword evidence="2" id="KW-0646">Protease inhibitor</keyword>
<organism evidence="10 11">
    <name type="scientific">Triplophysa tibetana</name>
    <dbReference type="NCBI Taxonomy" id="1572043"/>
    <lineage>
        <taxon>Eukaryota</taxon>
        <taxon>Metazoa</taxon>
        <taxon>Chordata</taxon>
        <taxon>Craniata</taxon>
        <taxon>Vertebrata</taxon>
        <taxon>Euteleostomi</taxon>
        <taxon>Actinopterygii</taxon>
        <taxon>Neopterygii</taxon>
        <taxon>Teleostei</taxon>
        <taxon>Ostariophysi</taxon>
        <taxon>Cypriniformes</taxon>
        <taxon>Nemacheilidae</taxon>
        <taxon>Triplophysa</taxon>
    </lineage>
</organism>
<feature type="chain" id="PRO_5022967911" evidence="7">
    <location>
        <begin position="21"/>
        <end position="1649"/>
    </location>
</feature>
<evidence type="ECO:0000256" key="6">
    <source>
        <dbReference type="ARBA" id="ARBA00023180"/>
    </source>
</evidence>
<evidence type="ECO:0000256" key="7">
    <source>
        <dbReference type="SAM" id="SignalP"/>
    </source>
</evidence>
<keyword evidence="6" id="KW-0325">Glycoprotein</keyword>
<feature type="domain" description="Alpha-2-macroglobulin bait region" evidence="8">
    <location>
        <begin position="378"/>
        <end position="517"/>
    </location>
</feature>
<sequence>MPALVTLLTLLLLQYDSTCGATDPTYLVAVTSQAVSGTTETLCAHVNEPSTTLSLVVTLRSNNVDVTILKESSIRKRFYKCVPFQVPVVLVDTVATVHVKIEGAETPLDKKTQILIKPPMKLILIQTDKPIYKPGDIVKFRIVSLDSNFLTLNQKDPNSNRIGQWLNRPTMDGILDLYHRMTPQAAEGNYIITAWDEKNQETTQYFEIKGYVLPKFEVDANLPPVITPMNKEFILNICARYTYGKGVLGSVTAEVCGTNYNYDWFRQSAPKTCRNYVIKTDKTGCASRAVGLTEYGMKPGGYFDINYKVEEDGTGITVEGSAGVSYSSDVITVSFVDEADVYKPGMAYEGKVLVTDVYNKPLKGQRVYLITNYDFKSVNMTLTTDSNGTAYFSLDTTVWSSQPAYIQVFSKGSMAQNGRVSVNVQFGTENKGKLSFTLKKTTALSPFAQVVVYTVLPTGETVADGWNFPIEQCLPNKVSLTFSSSTALPKDTATLNLKAQPGSLCSVRSIDQSVLLLKPEAQLNAGFTVPDTITKWATDAFCTSSVGFGVAPSTALTAFQPFFVSLTLPYSVIRGEELLLKATVFNYLSKCIMVKVTLENSDKFSALPCNGCLYTQCLCAEESKTFEWTVTASVLGNQVNKIVSLKLPEVIVKDSEKSFITVLGYQTQLNYKHSDGSYSAFGNSDPSGHTWLTAYVIKILGGAKKYVFVDETNIDQAKDWLGQLQQRNGCFKTVGILYHNEMKGGVSDDVTLTAYIVAAFLELGMKTTDPMVKQGLVCLKEASSNLENTYFTALVAYTFTLAGDQEMRQKLISNLDNRDTVVALQALAKYSTATYSPTGSVVVNVTSPSNQKYNFVVNQSNRLLYQERPLLPPTGNFTIATRGQGCVFVQFSLHYNVLPSNSLAFSIKTDATSTCARKQYYTVKLTFTVSTYLVAVTSQAVSGTTETLCAHIHEPSTTLSLVVTLRSNNVDVTILKEGSIRKRFYKCVPFQVPVVLVDTVATVHVKIEGAETSLDKKTQILIKPPMKVILIQTDKPIYKPGEIVKFRIVSLDSNFLTLNQKDPNSNRIGQWLNRPTVDGILDLDHRMTPQAAEGNYIITAWDEKNQETTQYFEIKGYVLPKFEVNVNLPPVITPTNKEFILDICSRYTYGKGVQGSVSAEVCGTNYIYNWYSQSAPKTCTNYIIKTNKTGCASRAIGLTEYGMKPGGYFHINYKVEEDGTGITVEGSAGVSYSSDVITVSFVDAADVYRPGIAYEGKVFSKGSMVQNGGFTVNVEFGTENKGKLSFTLKTTALSPFAQVAVYTVLPNGETVADGWNFPIEQCLPNKVSLTFSSSTALPKDTATLNLKAQPGSLCSVRRSGSLTLTKTVPDTITKWATDAFCTSSVGFGVAPSTALTAFQPFFVSLTLPYSVIRGEELLLKATVFNYLSKCIMVKATLGNSDKFSALPCNGCVYTQCLCAEESKTFEWTVTALVLGEVKVTVKAETVRTLERCGNEVVTVPDGRQIDTVVQSFLVEAEGVKQIITQNELICLTGNQVDTTVSLKLPEVIVKDSEKSFITVLGDLISHALKNIADLLRMPYGCGEQNMLNFAPNIYILQYLESSGLLTPEILARAKTYLETGYQTQLNYKHSDGSYSAFGNSDPSGNTWSV</sequence>
<dbReference type="PANTHER" id="PTHR11412:SF160">
    <property type="entry name" value="ALPHA-2-MACROGLOBULIN-LIKE PROTEIN 1"/>
    <property type="match status" value="1"/>
</dbReference>
<dbReference type="EMBL" id="SOYY01000022">
    <property type="protein sequence ID" value="KAA0704868.1"/>
    <property type="molecule type" value="Genomic_DNA"/>
</dbReference>
<dbReference type="SUPFAM" id="SSF48239">
    <property type="entry name" value="Terpenoid cyclases/Protein prenyltransferases"/>
    <property type="match status" value="2"/>
</dbReference>
<dbReference type="InterPro" id="IPR001599">
    <property type="entry name" value="Macroglobln_a2"/>
</dbReference>
<dbReference type="Pfam" id="PF07703">
    <property type="entry name" value="A2M_BRD"/>
    <property type="match status" value="2"/>
</dbReference>
<dbReference type="GO" id="GO:0005615">
    <property type="term" value="C:extracellular space"/>
    <property type="evidence" value="ECO:0007669"/>
    <property type="project" value="InterPro"/>
</dbReference>
<dbReference type="PROSITE" id="PS00477">
    <property type="entry name" value="ALPHA_2_MACROGLOBULIN"/>
    <property type="match status" value="1"/>
</dbReference>
<dbReference type="InterPro" id="IPR050473">
    <property type="entry name" value="A2M/Complement_sys"/>
</dbReference>
<dbReference type="GO" id="GO:0004867">
    <property type="term" value="F:serine-type endopeptidase inhibitor activity"/>
    <property type="evidence" value="ECO:0007669"/>
    <property type="project" value="UniProtKB-KW"/>
</dbReference>
<dbReference type="InterPro" id="IPR002890">
    <property type="entry name" value="MG2"/>
</dbReference>
<dbReference type="FunFam" id="2.60.40.1930:FF:000001">
    <property type="entry name" value="CD109 isoform 3"/>
    <property type="match status" value="1"/>
</dbReference>
<dbReference type="Pfam" id="PF00207">
    <property type="entry name" value="A2M"/>
    <property type="match status" value="2"/>
</dbReference>
<feature type="domain" description="Alpha-2-macroglobulin" evidence="9">
    <location>
        <begin position="1335"/>
        <end position="1437"/>
    </location>
</feature>
<evidence type="ECO:0000313" key="10">
    <source>
        <dbReference type="EMBL" id="KAA0704868.1"/>
    </source>
</evidence>
<dbReference type="Gene3D" id="1.50.10.20">
    <property type="match status" value="2"/>
</dbReference>
<evidence type="ECO:0000256" key="2">
    <source>
        <dbReference type="ARBA" id="ARBA00022690"/>
    </source>
</evidence>
<dbReference type="Pfam" id="PF07678">
    <property type="entry name" value="TED_complement"/>
    <property type="match status" value="2"/>
</dbReference>
<feature type="domain" description="Alpha-2-macroglobulin bait region" evidence="8">
    <location>
        <begin position="1222"/>
        <end position="1364"/>
    </location>
</feature>
<evidence type="ECO:0000259" key="8">
    <source>
        <dbReference type="SMART" id="SM01359"/>
    </source>
</evidence>
<dbReference type="InterPro" id="IPR013783">
    <property type="entry name" value="Ig-like_fold"/>
</dbReference>
<feature type="signal peptide" evidence="7">
    <location>
        <begin position="1"/>
        <end position="20"/>
    </location>
</feature>
<dbReference type="PANTHER" id="PTHR11412">
    <property type="entry name" value="MACROGLOBULIN / COMPLEMENT"/>
    <property type="match status" value="1"/>
</dbReference>
<dbReference type="InterPro" id="IPR011625">
    <property type="entry name" value="A2M_N_BRD"/>
</dbReference>
<evidence type="ECO:0000313" key="11">
    <source>
        <dbReference type="Proteomes" id="UP000324632"/>
    </source>
</evidence>
<keyword evidence="4" id="KW-0722">Serine protease inhibitor</keyword>
<reference evidence="10 11" key="1">
    <citation type="journal article" date="2019" name="Mol. Ecol. Resour.">
        <title>Chromosome-level genome assembly of Triplophysa tibetana, a fish adapted to the harsh high-altitude environment of the Tibetan Plateau.</title>
        <authorList>
            <person name="Yang X."/>
            <person name="Liu H."/>
            <person name="Ma Z."/>
            <person name="Zou Y."/>
            <person name="Zou M."/>
            <person name="Mao Y."/>
            <person name="Li X."/>
            <person name="Wang H."/>
            <person name="Chen T."/>
            <person name="Wang W."/>
            <person name="Yang R."/>
        </authorList>
    </citation>
    <scope>NUCLEOTIDE SEQUENCE [LARGE SCALE GENOMIC DNA]</scope>
    <source>
        <strain evidence="10">TTIB1903HZAU</strain>
        <tissue evidence="10">Muscle</tissue>
    </source>
</reference>
<dbReference type="InterPro" id="IPR041555">
    <property type="entry name" value="MG3"/>
</dbReference>
<dbReference type="InterPro" id="IPR047565">
    <property type="entry name" value="Alpha-macroglob_thiol-ester_cl"/>
</dbReference>
<dbReference type="Gene3D" id="2.20.130.20">
    <property type="match status" value="2"/>
</dbReference>
<dbReference type="GO" id="GO:0007399">
    <property type="term" value="P:nervous system development"/>
    <property type="evidence" value="ECO:0007669"/>
    <property type="project" value="UniProtKB-ARBA"/>
</dbReference>
<dbReference type="Gene3D" id="2.60.40.1930">
    <property type="match status" value="4"/>
</dbReference>
<dbReference type="Gene3D" id="2.60.40.1940">
    <property type="match status" value="2"/>
</dbReference>